<organism evidence="1 2">
    <name type="scientific">Kibdelosporangium lantanae</name>
    <dbReference type="NCBI Taxonomy" id="1497396"/>
    <lineage>
        <taxon>Bacteria</taxon>
        <taxon>Bacillati</taxon>
        <taxon>Actinomycetota</taxon>
        <taxon>Actinomycetes</taxon>
        <taxon>Pseudonocardiales</taxon>
        <taxon>Pseudonocardiaceae</taxon>
        <taxon>Kibdelosporangium</taxon>
    </lineage>
</organism>
<keyword evidence="2" id="KW-1185">Reference proteome</keyword>
<accession>A0ABW3M5D4</accession>
<evidence type="ECO:0000313" key="1">
    <source>
        <dbReference type="EMBL" id="MFD1045142.1"/>
    </source>
</evidence>
<dbReference type="PANTHER" id="PTHR43767">
    <property type="entry name" value="LONG-CHAIN-FATTY-ACID--COA LIGASE"/>
    <property type="match status" value="1"/>
</dbReference>
<reference evidence="2" key="1">
    <citation type="journal article" date="2019" name="Int. J. Syst. Evol. Microbiol.">
        <title>The Global Catalogue of Microorganisms (GCM) 10K type strain sequencing project: providing services to taxonomists for standard genome sequencing and annotation.</title>
        <authorList>
            <consortium name="The Broad Institute Genomics Platform"/>
            <consortium name="The Broad Institute Genome Sequencing Center for Infectious Disease"/>
            <person name="Wu L."/>
            <person name="Ma J."/>
        </authorList>
    </citation>
    <scope>NUCLEOTIDE SEQUENCE [LARGE SCALE GENOMIC DNA]</scope>
    <source>
        <strain evidence="2">JCM 31486</strain>
    </source>
</reference>
<protein>
    <recommendedName>
        <fullName evidence="3">AMP-dependent synthetase/ligase domain-containing protein</fullName>
    </recommendedName>
</protein>
<gene>
    <name evidence="1" type="ORF">ACFQ1S_05825</name>
</gene>
<dbReference type="InterPro" id="IPR042099">
    <property type="entry name" value="ANL_N_sf"/>
</dbReference>
<evidence type="ECO:0000313" key="2">
    <source>
        <dbReference type="Proteomes" id="UP001597045"/>
    </source>
</evidence>
<dbReference type="Gene3D" id="3.40.50.12780">
    <property type="entry name" value="N-terminal domain of ligase-like"/>
    <property type="match status" value="1"/>
</dbReference>
<dbReference type="PANTHER" id="PTHR43767:SF10">
    <property type="entry name" value="SURFACTIN SYNTHASE SUBUNIT 1"/>
    <property type="match status" value="1"/>
</dbReference>
<dbReference type="EMBL" id="JBHTIS010000217">
    <property type="protein sequence ID" value="MFD1045142.1"/>
    <property type="molecule type" value="Genomic_DNA"/>
</dbReference>
<feature type="non-terminal residue" evidence="1">
    <location>
        <position position="1"/>
    </location>
</feature>
<dbReference type="Gene3D" id="3.30.300.30">
    <property type="match status" value="1"/>
</dbReference>
<name>A0ABW3M5D4_9PSEU</name>
<dbReference type="Proteomes" id="UP001597045">
    <property type="component" value="Unassembled WGS sequence"/>
</dbReference>
<dbReference type="InterPro" id="IPR045851">
    <property type="entry name" value="AMP-bd_C_sf"/>
</dbReference>
<proteinExistence type="predicted"/>
<dbReference type="SUPFAM" id="SSF56801">
    <property type="entry name" value="Acetyl-CoA synthetase-like"/>
    <property type="match status" value="1"/>
</dbReference>
<evidence type="ECO:0008006" key="3">
    <source>
        <dbReference type="Google" id="ProtNLM"/>
    </source>
</evidence>
<comment type="caution">
    <text evidence="1">The sequence shown here is derived from an EMBL/GenBank/DDBJ whole genome shotgun (WGS) entry which is preliminary data.</text>
</comment>
<dbReference type="InterPro" id="IPR050237">
    <property type="entry name" value="ATP-dep_AMP-bd_enzyme"/>
</dbReference>
<sequence length="108" mass="11396">ARTGESGEIVIRTPYGSAGYIDATPEEQARFTVAADHPGDTVFRTGDLGHLDQHGVLHFDGRADDQVKLYGTRVHLRAVEAVLEQQPGIDQAAVVASPDHGGGADVPP</sequence>